<dbReference type="EMBL" id="CM037616">
    <property type="protein sequence ID" value="KAH7993279.1"/>
    <property type="molecule type" value="Genomic_DNA"/>
</dbReference>
<comment type="caution">
    <text evidence="1">The sequence shown here is derived from an EMBL/GenBank/DDBJ whole genome shotgun (WGS) entry which is preliminary data.</text>
</comment>
<protein>
    <submittedName>
        <fullName evidence="1">Uncharacterized protein</fullName>
    </submittedName>
</protein>
<name>A0ACB8EKR3_9SAUR</name>
<reference evidence="1" key="1">
    <citation type="submission" date="2021-08" db="EMBL/GenBank/DDBJ databases">
        <title>The first chromosome-level gecko genome reveals the dynamic sex chromosomes of Neotropical dwarf geckos (Sphaerodactylidae: Sphaerodactylus).</title>
        <authorList>
            <person name="Pinto B.J."/>
            <person name="Keating S.E."/>
            <person name="Gamble T."/>
        </authorList>
    </citation>
    <scope>NUCLEOTIDE SEQUENCE</scope>
    <source>
        <strain evidence="1">TG3544</strain>
    </source>
</reference>
<evidence type="ECO:0000313" key="2">
    <source>
        <dbReference type="Proteomes" id="UP000827872"/>
    </source>
</evidence>
<organism evidence="1 2">
    <name type="scientific">Sphaerodactylus townsendi</name>
    <dbReference type="NCBI Taxonomy" id="933632"/>
    <lineage>
        <taxon>Eukaryota</taxon>
        <taxon>Metazoa</taxon>
        <taxon>Chordata</taxon>
        <taxon>Craniata</taxon>
        <taxon>Vertebrata</taxon>
        <taxon>Euteleostomi</taxon>
        <taxon>Lepidosauria</taxon>
        <taxon>Squamata</taxon>
        <taxon>Bifurcata</taxon>
        <taxon>Gekkota</taxon>
        <taxon>Sphaerodactylidae</taxon>
        <taxon>Sphaerodactylus</taxon>
    </lineage>
</organism>
<accession>A0ACB8EKR3</accession>
<dbReference type="Proteomes" id="UP000827872">
    <property type="component" value="Linkage Group LG03"/>
</dbReference>
<gene>
    <name evidence="1" type="ORF">K3G42_030300</name>
</gene>
<keyword evidence="2" id="KW-1185">Reference proteome</keyword>
<evidence type="ECO:0000313" key="1">
    <source>
        <dbReference type="EMBL" id="KAH7993279.1"/>
    </source>
</evidence>
<proteinExistence type="predicted"/>
<sequence>MRKSLKDETTHVSAWHHSDNQEGHIPSTLPRGPEPVLNFISAVPCIKRTEKPYEGWSELTTIVLIRSSGTHRRETLMGRRPCAPCPFSRFPLLPRIGRAVPSPLPEHPAMASQFGAIRVGVSLDIQRSDGRVHLALVTALHEDSSSVTVEWAENGASKGKKVELGLAFALNPHLAPPGIPTPPLERGDSPSPPANYVVTPITKEKPSGDSVERAPKRVAAAGRASPSARHKSPCVLEVERLRERREKRRQEVLERRAQREAGHVRADAIAMIDGYRAALMRDGAEPAPLAQACPAEGGGGGSGNSRKISVCVRKRPLNDREADLDVVTIPCPDVVVVHEARQRFDLTRYLENQTFRFDRAFDEAATNESVYQHTAQPLVETLFRGGTATCFAYGQTGSGKTHTMGGDFSGKTQESSKGIYAMVARDVFCKLQEAAYEMMELQVFGAFFEIYWGKVYDLLNWKNPLKVLEDSNQQVQVVGLLEQEVVCVENVMKLIEIGNRCRTSGQTSANTHSSRSHAVFQIILKRKGRLYGKFSLVDLAGNERGADTSSADRQTRLEGAEINKSLLALKECIRALGRNKGHTPFRASKLTQVLRDSFVGENSCTCMIATISPGMKSYEHTLNTLRYANRVKELSVDPNAFKQFHRIVPRSVCQLDDLAKPWPIESLPETDEFKVFCVQKEGQVSPQSLTFVRRSKDQKKRKGVDERILVEDRKESLQWLKAFLHMAEKIEYDMDFYAAQFESVLAQKIAVLSEIQDQLKSFRSNLHNEELGNGHIVMKKSRIL</sequence>